<organism evidence="3 4">
    <name type="scientific">Haemaphysalis longicornis</name>
    <name type="common">Bush tick</name>
    <dbReference type="NCBI Taxonomy" id="44386"/>
    <lineage>
        <taxon>Eukaryota</taxon>
        <taxon>Metazoa</taxon>
        <taxon>Ecdysozoa</taxon>
        <taxon>Arthropoda</taxon>
        <taxon>Chelicerata</taxon>
        <taxon>Arachnida</taxon>
        <taxon>Acari</taxon>
        <taxon>Parasitiformes</taxon>
        <taxon>Ixodida</taxon>
        <taxon>Ixodoidea</taxon>
        <taxon>Ixodidae</taxon>
        <taxon>Haemaphysalinae</taxon>
        <taxon>Haemaphysalis</taxon>
    </lineage>
</organism>
<evidence type="ECO:0000313" key="3">
    <source>
        <dbReference type="EMBL" id="KAH9359899.1"/>
    </source>
</evidence>
<keyword evidence="2" id="KW-0732">Signal</keyword>
<evidence type="ECO:0000256" key="2">
    <source>
        <dbReference type="SAM" id="SignalP"/>
    </source>
</evidence>
<feature type="region of interest" description="Disordered" evidence="1">
    <location>
        <begin position="109"/>
        <end position="146"/>
    </location>
</feature>
<evidence type="ECO:0000256" key="1">
    <source>
        <dbReference type="SAM" id="MobiDB-lite"/>
    </source>
</evidence>
<feature type="chain" id="PRO_5039922399" evidence="2">
    <location>
        <begin position="16"/>
        <end position="378"/>
    </location>
</feature>
<protein>
    <submittedName>
        <fullName evidence="3">Uncharacterized protein</fullName>
    </submittedName>
</protein>
<feature type="compositionally biased region" description="Polar residues" evidence="1">
    <location>
        <begin position="234"/>
        <end position="255"/>
    </location>
</feature>
<dbReference type="EMBL" id="JABSTR010000001">
    <property type="protein sequence ID" value="KAH9359899.1"/>
    <property type="molecule type" value="Genomic_DNA"/>
</dbReference>
<feature type="compositionally biased region" description="Pro residues" evidence="1">
    <location>
        <begin position="263"/>
        <end position="277"/>
    </location>
</feature>
<feature type="signal peptide" evidence="2">
    <location>
        <begin position="1"/>
        <end position="15"/>
    </location>
</feature>
<dbReference type="Proteomes" id="UP000821853">
    <property type="component" value="Chromosome 1"/>
</dbReference>
<dbReference type="AlphaFoldDB" id="A0A9J6FAV9"/>
<feature type="compositionally biased region" description="Low complexity" evidence="1">
    <location>
        <begin position="350"/>
        <end position="361"/>
    </location>
</feature>
<reference evidence="3 4" key="1">
    <citation type="journal article" date="2020" name="Cell">
        <title>Large-Scale Comparative Analyses of Tick Genomes Elucidate Their Genetic Diversity and Vector Capacities.</title>
        <authorList>
            <consortium name="Tick Genome and Microbiome Consortium (TIGMIC)"/>
            <person name="Jia N."/>
            <person name="Wang J."/>
            <person name="Shi W."/>
            <person name="Du L."/>
            <person name="Sun Y."/>
            <person name="Zhan W."/>
            <person name="Jiang J.F."/>
            <person name="Wang Q."/>
            <person name="Zhang B."/>
            <person name="Ji P."/>
            <person name="Bell-Sakyi L."/>
            <person name="Cui X.M."/>
            <person name="Yuan T.T."/>
            <person name="Jiang B.G."/>
            <person name="Yang W.F."/>
            <person name="Lam T.T."/>
            <person name="Chang Q.C."/>
            <person name="Ding S.J."/>
            <person name="Wang X.J."/>
            <person name="Zhu J.G."/>
            <person name="Ruan X.D."/>
            <person name="Zhao L."/>
            <person name="Wei J.T."/>
            <person name="Ye R.Z."/>
            <person name="Que T.C."/>
            <person name="Du C.H."/>
            <person name="Zhou Y.H."/>
            <person name="Cheng J.X."/>
            <person name="Dai P.F."/>
            <person name="Guo W.B."/>
            <person name="Han X.H."/>
            <person name="Huang E.J."/>
            <person name="Li L.F."/>
            <person name="Wei W."/>
            <person name="Gao Y.C."/>
            <person name="Liu J.Z."/>
            <person name="Shao H.Z."/>
            <person name="Wang X."/>
            <person name="Wang C.C."/>
            <person name="Yang T.C."/>
            <person name="Huo Q.B."/>
            <person name="Li W."/>
            <person name="Chen H.Y."/>
            <person name="Chen S.E."/>
            <person name="Zhou L.G."/>
            <person name="Ni X.B."/>
            <person name="Tian J.H."/>
            <person name="Sheng Y."/>
            <person name="Liu T."/>
            <person name="Pan Y.S."/>
            <person name="Xia L.Y."/>
            <person name="Li J."/>
            <person name="Zhao F."/>
            <person name="Cao W.C."/>
        </authorList>
    </citation>
    <scope>NUCLEOTIDE SEQUENCE [LARGE SCALE GENOMIC DNA]</scope>
    <source>
        <strain evidence="3">HaeL-2018</strain>
    </source>
</reference>
<proteinExistence type="predicted"/>
<feature type="region of interest" description="Disordered" evidence="1">
    <location>
        <begin position="171"/>
        <end position="368"/>
    </location>
</feature>
<feature type="compositionally biased region" description="Low complexity" evidence="1">
    <location>
        <begin position="278"/>
        <end position="317"/>
    </location>
</feature>
<dbReference type="OrthoDB" id="6510687at2759"/>
<keyword evidence="4" id="KW-1185">Reference proteome</keyword>
<evidence type="ECO:0000313" key="4">
    <source>
        <dbReference type="Proteomes" id="UP000821853"/>
    </source>
</evidence>
<accession>A0A9J6FAV9</accession>
<name>A0A9J6FAV9_HAELO</name>
<gene>
    <name evidence="3" type="ORF">HPB48_011067</name>
</gene>
<dbReference type="VEuPathDB" id="VectorBase:HLOH_057739"/>
<feature type="compositionally biased region" description="Basic and acidic residues" evidence="1">
    <location>
        <begin position="334"/>
        <end position="344"/>
    </location>
</feature>
<comment type="caution">
    <text evidence="3">The sequence shown here is derived from an EMBL/GenBank/DDBJ whole genome shotgun (WGS) entry which is preliminary data.</text>
</comment>
<sequence length="378" mass="40400">MLLPITALRLAVAAAVENVTTPMPGDFPEGDVIIWRRRDEGADNSTWLPPPLPPSVTGVGGAGTGEIIDPGFAPDYHKRYRFPQNSTDVLTVADIAEIEKLLVGLNATENATSTESKKPVEPPRPQPEPEVFPESVSATGNSEDAQVRPVPQLGDAASDFFGKFLGVESSRPVDGAAGSPSENLVADAEDNADGEQVRGRRQATPTPPETSVNEDAELTTLAPTGLRGEAPEPTTESSQNTGFYSTGDSSSQTTPAPGISPEQPEPQFPSYPLPPQGFYPYPQGYPQYPQGYPYPQGFYPQFPQGQYPQYPGGFYPGRSGIIDPGFAPNPLDQLLRRGLEEQRRRGGGQPFQPGAAAPWQGFPGGQGIIDPWFCSASH</sequence>